<dbReference type="SUPFAM" id="SSF82185">
    <property type="entry name" value="Histone H3 K4-specific methyltransferase SET7/9 N-terminal domain"/>
    <property type="match status" value="3"/>
</dbReference>
<organism evidence="1 2">
    <name type="scientific">Fulvivirga kasyanovii</name>
    <dbReference type="NCBI Taxonomy" id="396812"/>
    <lineage>
        <taxon>Bacteria</taxon>
        <taxon>Pseudomonadati</taxon>
        <taxon>Bacteroidota</taxon>
        <taxon>Cytophagia</taxon>
        <taxon>Cytophagales</taxon>
        <taxon>Fulvivirgaceae</taxon>
        <taxon>Fulvivirga</taxon>
    </lineage>
</organism>
<reference evidence="1 2" key="1">
    <citation type="submission" date="2019-02" db="EMBL/GenBank/DDBJ databases">
        <authorList>
            <person name="Goldberg S.R."/>
            <person name="Haltli B.A."/>
            <person name="Correa H."/>
            <person name="Russell K.G."/>
        </authorList>
    </citation>
    <scope>NUCLEOTIDE SEQUENCE [LARGE SCALE GENOMIC DNA]</scope>
    <source>
        <strain evidence="1 2">JCM 16186</strain>
    </source>
</reference>
<evidence type="ECO:0000313" key="2">
    <source>
        <dbReference type="Proteomes" id="UP000798808"/>
    </source>
</evidence>
<dbReference type="Gene3D" id="2.20.110.10">
    <property type="entry name" value="Histone H3 K4-specific methyltransferase SET7/9 N-terminal domain"/>
    <property type="match status" value="2"/>
</dbReference>
<dbReference type="Pfam" id="PF07661">
    <property type="entry name" value="MORN_2"/>
    <property type="match status" value="2"/>
</dbReference>
<comment type="caution">
    <text evidence="1">The sequence shown here is derived from an EMBL/GenBank/DDBJ whole genome shotgun (WGS) entry which is preliminary data.</text>
</comment>
<gene>
    <name evidence="1" type="ORF">E1163_00965</name>
</gene>
<protein>
    <recommendedName>
        <fullName evidence="3">Toxin-antitoxin system YwqK family antitoxin</fullName>
    </recommendedName>
</protein>
<keyword evidence="2" id="KW-1185">Reference proteome</keyword>
<name>A0ABW9RHH8_9BACT</name>
<evidence type="ECO:0008006" key="3">
    <source>
        <dbReference type="Google" id="ProtNLM"/>
    </source>
</evidence>
<dbReference type="EMBL" id="SMLW01000215">
    <property type="protein sequence ID" value="MTI23513.1"/>
    <property type="molecule type" value="Genomic_DNA"/>
</dbReference>
<dbReference type="Proteomes" id="UP000798808">
    <property type="component" value="Unassembled WGS sequence"/>
</dbReference>
<sequence length="746" mass="86774">MIMKIIPNSSSGHTALAFILFLLVATQPLRAQTDTIFYDYYWSQTSREDALYFRLKPVKEENGYRIEDFYISGALQMSAFSCSDIEDMFDGEVVWYYESGEVMQKAEYKNGIKQGLEVQYDKQGCLLSEGVYKQNLPFQGVFLNRNNSYIEKSHYENGELVAWEIADFPEGSQAKVHMQRVKENDNSHFEAEYYDQNGEYIGRGIFNSKELKYKGWFVKYMFDPMNVLTTEHYTNGVIDTTRRYYRNGQPKSVKFDTGENTGMVISFDQKGQALDTLISKEGHPYEGGELVFLDGGRRFDDPLAFESYREGVLHGPYTLYYNNGQPWEQGQYINGEKDGETHFFYKDGTPCCSGIYKAGKKTDGKFHLKYSNGIELYEKGALKELRHFYPDGTLQQYSLADSLDIFYDTKGNELTRLTYKNQKPYQGKSLKFGLSDRKLSSRQHYEKGILTVTEYFSPEGKVSTMQRYKPDGNWQEQTEYYPSGEKMIHTQYGESSYDKVITYYDKEGNILGRLSDSRTKSGEEYDFKDGIIRKITHYEDDKVTYEKEYNRYGQLLYVIDHNGEACFYNQWGELTGQCTYINGKPYDGTFYTYKGGHVKSVGSMKEGQRHGKFIDYKWNSKTRHNDRTKEGNYIEGKEEGIFNEYVNGHLLRSVTFKNGKLEGEAIFYNGYGKELSRAQYQEDLPYEGTFYTYTNYQPYLRGYERYHNGARDGDEVFFDAKGNPEKIYTHKNGILMKAVIYKNNTT</sequence>
<feature type="non-terminal residue" evidence="1">
    <location>
        <position position="746"/>
    </location>
</feature>
<accession>A0ABW9RHH8</accession>
<proteinExistence type="predicted"/>
<dbReference type="InterPro" id="IPR011652">
    <property type="entry name" value="MORN_2"/>
</dbReference>
<evidence type="ECO:0000313" key="1">
    <source>
        <dbReference type="EMBL" id="MTI23513.1"/>
    </source>
</evidence>
<dbReference type="Gene3D" id="3.90.930.1">
    <property type="match status" value="3"/>
</dbReference>